<evidence type="ECO:0000256" key="1">
    <source>
        <dbReference type="SAM" id="Coils"/>
    </source>
</evidence>
<organism evidence="3 4">
    <name type="scientific">Helicobacter mastomyrinus</name>
    <dbReference type="NCBI Taxonomy" id="287948"/>
    <lineage>
        <taxon>Bacteria</taxon>
        <taxon>Pseudomonadati</taxon>
        <taxon>Campylobacterota</taxon>
        <taxon>Epsilonproteobacteria</taxon>
        <taxon>Campylobacterales</taxon>
        <taxon>Helicobacteraceae</taxon>
        <taxon>Helicobacter</taxon>
    </lineage>
</organism>
<feature type="coiled-coil region" evidence="1">
    <location>
        <begin position="50"/>
        <end position="84"/>
    </location>
</feature>
<evidence type="ECO:0000313" key="3">
    <source>
        <dbReference type="EMBL" id="XAM17470.1"/>
    </source>
</evidence>
<dbReference type="EMBL" id="CP145316">
    <property type="protein sequence ID" value="XAM17470.1"/>
    <property type="molecule type" value="Genomic_DNA"/>
</dbReference>
<keyword evidence="4" id="KW-1185">Reference proteome</keyword>
<keyword evidence="2" id="KW-0812">Transmembrane</keyword>
<gene>
    <name evidence="3" type="ORF">V3I05_07210</name>
</gene>
<accession>A0ABZ3F5I5</accession>
<dbReference type="RefSeq" id="WP_300733428.1">
    <property type="nucleotide sequence ID" value="NZ_CP145316.1"/>
</dbReference>
<proteinExistence type="predicted"/>
<protein>
    <recommendedName>
        <fullName evidence="5">Septum formation initiator</fullName>
    </recommendedName>
</protein>
<name>A0ABZ3F5I5_9HELI</name>
<feature type="transmembrane region" description="Helical" evidence="2">
    <location>
        <begin position="22"/>
        <end position="42"/>
    </location>
</feature>
<evidence type="ECO:0000313" key="4">
    <source>
        <dbReference type="Proteomes" id="UP001434737"/>
    </source>
</evidence>
<evidence type="ECO:0008006" key="5">
    <source>
        <dbReference type="Google" id="ProtNLM"/>
    </source>
</evidence>
<evidence type="ECO:0000256" key="2">
    <source>
        <dbReference type="SAM" id="Phobius"/>
    </source>
</evidence>
<keyword evidence="2" id="KW-1133">Transmembrane helix</keyword>
<dbReference type="Proteomes" id="UP001434737">
    <property type="component" value="Chromosome"/>
</dbReference>
<sequence>MEHEEILENPSKIWRWLYTNRIWLLVFGLVVIGGFYMGLLLFGNNSVEVLLRLRAQKAHLIEEAQIIELQNARLQKQIFDLKRANLEK</sequence>
<keyword evidence="2" id="KW-0472">Membrane</keyword>
<reference evidence="3 4" key="1">
    <citation type="submission" date="2024-02" db="EMBL/GenBank/DDBJ databases">
        <title>Genome and pathogenicity analysis of Helicobacter mastomyrinus isolated from mice.</title>
        <authorList>
            <person name="Zhu L."/>
        </authorList>
    </citation>
    <scope>NUCLEOTIDE SEQUENCE [LARGE SCALE GENOMIC DNA]</scope>
    <source>
        <strain evidence="3 4">Hm-17</strain>
    </source>
</reference>
<keyword evidence="1" id="KW-0175">Coiled coil</keyword>